<dbReference type="Pfam" id="PF08142">
    <property type="entry name" value="AARP2CN"/>
    <property type="match status" value="1"/>
</dbReference>
<feature type="compositionally biased region" description="Basic and acidic residues" evidence="11">
    <location>
        <begin position="686"/>
        <end position="697"/>
    </location>
</feature>
<dbReference type="PROSITE" id="PS51714">
    <property type="entry name" value="G_BMS1"/>
    <property type="match status" value="1"/>
</dbReference>
<evidence type="ECO:0000256" key="11">
    <source>
        <dbReference type="SAM" id="MobiDB-lite"/>
    </source>
</evidence>
<dbReference type="InterPro" id="IPR027417">
    <property type="entry name" value="P-loop_NTPase"/>
</dbReference>
<keyword evidence="7" id="KW-0342">GTP-binding</keyword>
<dbReference type="GO" id="GO:0030686">
    <property type="term" value="C:90S preribosome"/>
    <property type="evidence" value="ECO:0007669"/>
    <property type="project" value="TreeGrafter"/>
</dbReference>
<dbReference type="PANTHER" id="PTHR12858:SF2">
    <property type="entry name" value="RIBOSOME BIOGENESIS PROTEIN BMS1 HOMOLOG"/>
    <property type="match status" value="1"/>
</dbReference>
<keyword evidence="2" id="KW-0690">Ribosome biogenesis</keyword>
<evidence type="ECO:0000256" key="9">
    <source>
        <dbReference type="ARBA" id="ARBA00049117"/>
    </source>
</evidence>
<dbReference type="GO" id="GO:0000479">
    <property type="term" value="P:endonucleolytic cleavage of tricistronic rRNA transcript (SSU-rRNA, 5.8S rRNA, LSU-rRNA)"/>
    <property type="evidence" value="ECO:0007669"/>
    <property type="project" value="TreeGrafter"/>
</dbReference>
<dbReference type="Pfam" id="PF04950">
    <property type="entry name" value="RIBIOP_C"/>
    <property type="match status" value="1"/>
</dbReference>
<feature type="domain" description="Bms1-type G" evidence="12">
    <location>
        <begin position="104"/>
        <end position="269"/>
    </location>
</feature>
<dbReference type="PANTHER" id="PTHR12858">
    <property type="entry name" value="RIBOSOME BIOGENESIS PROTEIN"/>
    <property type="match status" value="1"/>
</dbReference>
<keyword evidence="5" id="KW-0378">Hydrolase</keyword>
<accession>A0A8H8QSX3</accession>
<comment type="similarity">
    <text evidence="10">Belongs to the TRAFAC class translation factor GTPase superfamily. Bms1-like GTPase family. BMS1 subfamily.</text>
</comment>
<dbReference type="GO" id="GO:0005525">
    <property type="term" value="F:GTP binding"/>
    <property type="evidence" value="ECO:0007669"/>
    <property type="project" value="UniProtKB-KW"/>
</dbReference>
<evidence type="ECO:0000313" key="14">
    <source>
        <dbReference type="Proteomes" id="UP000658997"/>
    </source>
</evidence>
<evidence type="ECO:0000256" key="10">
    <source>
        <dbReference type="ARBA" id="ARBA00061391"/>
    </source>
</evidence>
<dbReference type="CDD" id="cd01882">
    <property type="entry name" value="BMS1"/>
    <property type="match status" value="1"/>
</dbReference>
<keyword evidence="8" id="KW-0539">Nucleus</keyword>
<evidence type="ECO:0000256" key="3">
    <source>
        <dbReference type="ARBA" id="ARBA00022553"/>
    </source>
</evidence>
<evidence type="ECO:0000256" key="4">
    <source>
        <dbReference type="ARBA" id="ARBA00022741"/>
    </source>
</evidence>
<dbReference type="FunFam" id="3.40.50.300:FF:000105">
    <property type="entry name" value="BMS1 ribosome biogenesis factor"/>
    <property type="match status" value="1"/>
</dbReference>
<dbReference type="GO" id="GO:0032040">
    <property type="term" value="C:small-subunit processome"/>
    <property type="evidence" value="ECO:0007669"/>
    <property type="project" value="UniProtKB-ARBA"/>
</dbReference>
<feature type="region of interest" description="Disordered" evidence="11">
    <location>
        <begin position="619"/>
        <end position="662"/>
    </location>
</feature>
<feature type="region of interest" description="Disordered" evidence="11">
    <location>
        <begin position="470"/>
        <end position="559"/>
    </location>
</feature>
<feature type="compositionally biased region" description="Basic and acidic residues" evidence="11">
    <location>
        <begin position="715"/>
        <end position="725"/>
    </location>
</feature>
<evidence type="ECO:0000256" key="8">
    <source>
        <dbReference type="ARBA" id="ARBA00023242"/>
    </source>
</evidence>
<proteinExistence type="inferred from homology"/>
<feature type="compositionally biased region" description="Acidic residues" evidence="11">
    <location>
        <begin position="527"/>
        <end position="545"/>
    </location>
</feature>
<dbReference type="GO" id="GO:0005524">
    <property type="term" value="F:ATP binding"/>
    <property type="evidence" value="ECO:0007669"/>
    <property type="project" value="UniProtKB-KW"/>
</dbReference>
<keyword evidence="4" id="KW-0547">Nucleotide-binding</keyword>
<dbReference type="InterPro" id="IPR030387">
    <property type="entry name" value="G_Bms1/Tsr1_dom"/>
</dbReference>
<dbReference type="SUPFAM" id="SSF52540">
    <property type="entry name" value="P-loop containing nucleoside triphosphate hydrolases"/>
    <property type="match status" value="1"/>
</dbReference>
<evidence type="ECO:0000256" key="6">
    <source>
        <dbReference type="ARBA" id="ARBA00022840"/>
    </source>
</evidence>
<keyword evidence="6" id="KW-0067">ATP-binding</keyword>
<dbReference type="GO" id="GO:0034511">
    <property type="term" value="F:U3 snoRNA binding"/>
    <property type="evidence" value="ECO:0007669"/>
    <property type="project" value="TreeGrafter"/>
</dbReference>
<feature type="region of interest" description="Disordered" evidence="11">
    <location>
        <begin position="1125"/>
        <end position="1156"/>
    </location>
</feature>
<dbReference type="Proteomes" id="UP000658997">
    <property type="component" value="Unassembled WGS sequence"/>
</dbReference>
<protein>
    <submittedName>
        <fullName evidence="13">Probable BMS1 - GTP-binding protein, required for distinct steps of 40S ribosome biogenesis</fullName>
    </submittedName>
</protein>
<dbReference type="InterPro" id="IPR037875">
    <property type="entry name" value="Bms1_N"/>
</dbReference>
<comment type="caution">
    <text evidence="13">The sequence shown here is derived from an EMBL/GenBank/DDBJ whole genome shotgun (WGS) entry which is preliminary data.</text>
</comment>
<feature type="compositionally biased region" description="Acidic residues" evidence="11">
    <location>
        <begin position="470"/>
        <end position="484"/>
    </location>
</feature>
<dbReference type="GO" id="GO:0003924">
    <property type="term" value="F:GTPase activity"/>
    <property type="evidence" value="ECO:0007669"/>
    <property type="project" value="TreeGrafter"/>
</dbReference>
<comment type="catalytic activity">
    <reaction evidence="9">
        <text>GTP + H2O = GDP + phosphate + H(+)</text>
        <dbReference type="Rhea" id="RHEA:19669"/>
        <dbReference type="ChEBI" id="CHEBI:15377"/>
        <dbReference type="ChEBI" id="CHEBI:15378"/>
        <dbReference type="ChEBI" id="CHEBI:37565"/>
        <dbReference type="ChEBI" id="CHEBI:43474"/>
        <dbReference type="ChEBI" id="CHEBI:58189"/>
    </reaction>
    <physiologicalReaction direction="left-to-right" evidence="9">
        <dbReference type="Rhea" id="RHEA:19670"/>
    </physiologicalReaction>
</comment>
<dbReference type="EMBL" id="ULHB01000174">
    <property type="protein sequence ID" value="SYW84400.1"/>
    <property type="molecule type" value="Genomic_DNA"/>
</dbReference>
<dbReference type="SMART" id="SM00785">
    <property type="entry name" value="AARP2CN"/>
    <property type="match status" value="1"/>
</dbReference>
<dbReference type="InterPro" id="IPR012948">
    <property type="entry name" value="AARP2CN"/>
</dbReference>
<feature type="region of interest" description="Disordered" evidence="11">
    <location>
        <begin position="680"/>
        <end position="729"/>
    </location>
</feature>
<dbReference type="SMART" id="SM01362">
    <property type="entry name" value="DUF663"/>
    <property type="match status" value="1"/>
</dbReference>
<dbReference type="Gene3D" id="3.40.50.300">
    <property type="entry name" value="P-loop containing nucleotide triphosphate hydrolases"/>
    <property type="match status" value="1"/>
</dbReference>
<dbReference type="InterPro" id="IPR007034">
    <property type="entry name" value="BMS1_TSR1_C"/>
</dbReference>
<evidence type="ECO:0000256" key="7">
    <source>
        <dbReference type="ARBA" id="ARBA00023134"/>
    </source>
</evidence>
<dbReference type="InterPro" id="IPR039761">
    <property type="entry name" value="Bms1/Tsr1"/>
</dbReference>
<reference evidence="13" key="1">
    <citation type="submission" date="2018-08" db="EMBL/GenBank/DDBJ databases">
        <authorList>
            <person name="Guldener U."/>
        </authorList>
    </citation>
    <scope>NUCLEOTIDE SEQUENCE</scope>
    <source>
        <strain evidence="13">UB2</strain>
    </source>
</reference>
<evidence type="ECO:0000313" key="13">
    <source>
        <dbReference type="EMBL" id="SYW84400.1"/>
    </source>
</evidence>
<evidence type="ECO:0000256" key="5">
    <source>
        <dbReference type="ARBA" id="ARBA00022801"/>
    </source>
</evidence>
<evidence type="ECO:0000256" key="1">
    <source>
        <dbReference type="ARBA" id="ARBA00004604"/>
    </source>
</evidence>
<dbReference type="GO" id="GO:0000462">
    <property type="term" value="P:maturation of SSU-rRNA from tricistronic rRNA transcript (SSU-rRNA, 5.8S rRNA, LSU-rRNA)"/>
    <property type="evidence" value="ECO:0007669"/>
    <property type="project" value="TreeGrafter"/>
</dbReference>
<keyword evidence="14" id="KW-1185">Reference proteome</keyword>
<comment type="subcellular location">
    <subcellularLocation>
        <location evidence="1">Nucleus</location>
        <location evidence="1">Nucleolus</location>
    </subcellularLocation>
</comment>
<keyword evidence="3" id="KW-0597">Phosphoprotein</keyword>
<evidence type="ECO:0000256" key="2">
    <source>
        <dbReference type="ARBA" id="ARBA00022517"/>
    </source>
</evidence>
<dbReference type="AlphaFoldDB" id="A0A8H8QSX3"/>
<evidence type="ECO:0000259" key="12">
    <source>
        <dbReference type="PROSITE" id="PS51714"/>
    </source>
</evidence>
<dbReference type="GO" id="GO:0005654">
    <property type="term" value="C:nucleoplasm"/>
    <property type="evidence" value="ECO:0007669"/>
    <property type="project" value="UniProtKB-ARBA"/>
</dbReference>
<sequence length="1184" mass="133142">MPVHLKLLSVGGWDQAMWHYLHNLSKLISARFFSSVGTSVRLKNSVSPVVTVSSGHKVSGGHLFDPAFISANINVAQKQILRNAEKDQKRYHVPLADRTPDDEPPPIIVAVVGPEGVGKTTLIRSLVRRYTKHTLAEIKGPLTVVTGKKRRVTFLECNNDINSMIDIGKVADLVLLMIDGSFGFEMETMEFLNVLQSHGFPKVIGVLTHLDLIKKAKTLKATKKRLKHRFWTEIYDGAKLFYLSGIINGRYPDTEIQNLSRFIGVIKFRPLIFRNAHPYVLADRMEDLTPREEIRANPKTDRTITVYGYLRGTHLRPSQRVHIPGAGDLSITSVEKLNDPCPLPTQDSEKRRKLSDKAKLIHAPMSDVGGVMFDKDAVYINVPGNFTRNGENGNPAGEGEKMVMDLQDAHTTLDNLAAQSELRLFDSDSTGLRDVKTDQAEDAADAFQYGTPRKGKRVRRAAFDDVLLDDDIEDGDVEEEEDGRDSDGGFHDEEDEDNARRRAFTRKASEADGDGGPGLKDIPFADSDSDMGLDSDDNEVDDEDAQFASGSEDQDKVAPWKRDLAARAEATVRANKNRRPIDLARLIYNSDKTSEQIASGDIYSDTNDDDDIRKMAEEDDGDFFFRPADGKASSSKAITEAEDEYQDVPDQARPLPKASDLSHWAEERILDSIRKFFITGDEPNNLEERKDGKRGEPCTDLNDDQYSTSDADSNAAHDDNGDQDAKASALAAKKEALKRRFDEQYDDPDADAKQDWYDEQKDALAAQAALNKAEFESVDEEIRHQVVGYQPGAYVRIELSKVAYELVENFDPNYPLLVGGLLASEESFGFIQVRIKRHRWHQKILKTNDPLIFSLGWRRFQSIPIYSLDDGTRNRMLKYTPEHMHCLATFYGPISAPNTGFCAFNTLSTSTPSFRVSATGVVLDVDSGSQKIVKKLKLTGTPSKIYKNTAFIKDMFSSALELAKFQGAHIKTVSGIRGQVKKALAKPEGHFRATFEDKILMSDIVFLRAWYTIQPRKFYNPVTSLLLSGERRTWQGMRLTGAVRKERQLKAPNHINSSYRDVQRTAERKFNPLRVPRALQAELPFKSKPKQMQAAKGTSYLAKRAVVLEADEKKALALLQQMKTVQREKEEKRKKKNNENKSEKAKLAAKDEEIRAQKRKAEMKEIYRIQGMKAQSAAKRQKTK</sequence>
<gene>
    <name evidence="13" type="ORF">UBRO2_05500</name>
</gene>
<name>A0A8H8QSX3_9BASI</name>
<organism evidence="13 14">
    <name type="scientific">Ustilago bromivora</name>
    <dbReference type="NCBI Taxonomy" id="307758"/>
    <lineage>
        <taxon>Eukaryota</taxon>
        <taxon>Fungi</taxon>
        <taxon>Dikarya</taxon>
        <taxon>Basidiomycota</taxon>
        <taxon>Ustilaginomycotina</taxon>
        <taxon>Ustilaginomycetes</taxon>
        <taxon>Ustilaginales</taxon>
        <taxon>Ustilaginaceae</taxon>
        <taxon>Ustilago</taxon>
    </lineage>
</organism>